<dbReference type="EMBL" id="DS999641">
    <property type="protein sequence ID" value="EFE64745.2"/>
    <property type="molecule type" value="Genomic_DNA"/>
</dbReference>
<dbReference type="AlphaFoldDB" id="D5ZSM4"/>
<evidence type="ECO:0000313" key="2">
    <source>
        <dbReference type="EMBL" id="EFE64745.2"/>
    </source>
</evidence>
<proteinExistence type="predicted"/>
<evidence type="ECO:0000313" key="3">
    <source>
        <dbReference type="Proteomes" id="UP000003824"/>
    </source>
</evidence>
<name>D5ZSM4_STRV1</name>
<gene>
    <name evidence="2" type="ORF">SSFG_00002</name>
</gene>
<dbReference type="Proteomes" id="UP000003824">
    <property type="component" value="Unassembled WGS sequence"/>
</dbReference>
<feature type="chain" id="PRO_5003080295" evidence="1">
    <location>
        <begin position="36"/>
        <end position="156"/>
    </location>
</feature>
<sequence>MKHQRSRVRRVTTLIAAGALSAGLLGIGSTATASASTPPHTSAHQAITQGLIKPPYDINNFLLGVAGAPTEYLEQVDSLTEHQVRITRRTGPHTIVDTWLKDPSRFRPAYLTIDLLDVEGNSVTRYQFNYPQITKVAPPDRSIQTLTIAFDRMIIS</sequence>
<accession>D5ZSM4</accession>
<dbReference type="eggNOG" id="ENOG50325E1">
    <property type="taxonomic scope" value="Bacteria"/>
</dbReference>
<organism evidence="2 3">
    <name type="scientific">Streptomyces viridosporus (strain ATCC 14672 / DSM 40746 / JCM 4963 / KCTC 9882 / NRRL B-12104 / FH 1290)</name>
    <name type="common">Streptomyces ghanaensis</name>
    <dbReference type="NCBI Taxonomy" id="566461"/>
    <lineage>
        <taxon>Bacteria</taxon>
        <taxon>Bacillati</taxon>
        <taxon>Actinomycetota</taxon>
        <taxon>Actinomycetes</taxon>
        <taxon>Kitasatosporales</taxon>
        <taxon>Streptomycetaceae</taxon>
        <taxon>Streptomyces</taxon>
    </lineage>
</organism>
<evidence type="ECO:0000256" key="1">
    <source>
        <dbReference type="SAM" id="SignalP"/>
    </source>
</evidence>
<keyword evidence="1" id="KW-0732">Signal</keyword>
<protein>
    <submittedName>
        <fullName evidence="2">Predicted protein</fullName>
    </submittedName>
</protein>
<reference evidence="3" key="1">
    <citation type="submission" date="2008-12" db="EMBL/GenBank/DDBJ databases">
        <title>Annotation of Streptomyces ghanaensis ATCC 14672.</title>
        <authorList>
            <consortium name="The Broad Institute Genome Sequencing Platform"/>
            <consortium name="Broad Institute Microbial Sequencing Center"/>
            <person name="Fischbach M."/>
            <person name="Ward D."/>
            <person name="Young S."/>
            <person name="Kodira C.D."/>
            <person name="Zeng Q."/>
            <person name="Koehrsen M."/>
            <person name="Godfrey P."/>
            <person name="Alvarado L."/>
            <person name="Berlin A.M."/>
            <person name="Borenstein D."/>
            <person name="Chen Z."/>
            <person name="Engels R."/>
            <person name="Freedman E."/>
            <person name="Gellesch M."/>
            <person name="Goldberg J."/>
            <person name="Griggs A."/>
            <person name="Gujja S."/>
            <person name="Heiman D.I."/>
            <person name="Hepburn T.A."/>
            <person name="Howarth C."/>
            <person name="Jen D."/>
            <person name="Larson L."/>
            <person name="Lewis B."/>
            <person name="Mehta T."/>
            <person name="Park D."/>
            <person name="Pearson M."/>
            <person name="Roberts A."/>
            <person name="Saif S."/>
            <person name="Shea T.D."/>
            <person name="Shenoy N."/>
            <person name="Sisk P."/>
            <person name="Stolte C."/>
            <person name="Sykes S.N."/>
            <person name="Walk T."/>
            <person name="White J."/>
            <person name="Yandava C."/>
            <person name="Straight P."/>
            <person name="Clardy J."/>
            <person name="Hung D."/>
            <person name="Kolter R."/>
            <person name="Mekalanos J."/>
            <person name="Walker S."/>
            <person name="Walsh C.T."/>
            <person name="Wieland B.L.C."/>
            <person name="Ilzarbe M."/>
            <person name="Galagan J."/>
            <person name="Nusbaum C."/>
            <person name="Birren B."/>
        </authorList>
    </citation>
    <scope>NUCLEOTIDE SEQUENCE [LARGE SCALE GENOMIC DNA]</scope>
    <source>
        <strain evidence="3">ATCC 14672 / DSM 40746 / JCM 4963 / KCTC 9882 / NRRL B-12104 / FH 1290</strain>
    </source>
</reference>
<feature type="signal peptide" evidence="1">
    <location>
        <begin position="1"/>
        <end position="35"/>
    </location>
</feature>